<gene>
    <name evidence="2" type="ORF">ACFPFW_00320</name>
</gene>
<keyword evidence="1" id="KW-0812">Transmembrane</keyword>
<proteinExistence type="predicted"/>
<evidence type="ECO:0000313" key="3">
    <source>
        <dbReference type="Proteomes" id="UP001595796"/>
    </source>
</evidence>
<organism evidence="2 3">
    <name type="scientific">Flaviflagellibacter deserti</name>
    <dbReference type="NCBI Taxonomy" id="2267266"/>
    <lineage>
        <taxon>Bacteria</taxon>
        <taxon>Pseudomonadati</taxon>
        <taxon>Pseudomonadota</taxon>
        <taxon>Alphaproteobacteria</taxon>
        <taxon>Hyphomicrobiales</taxon>
        <taxon>Flaviflagellibacter</taxon>
    </lineage>
</organism>
<evidence type="ECO:0000256" key="1">
    <source>
        <dbReference type="SAM" id="Phobius"/>
    </source>
</evidence>
<keyword evidence="1" id="KW-1133">Transmembrane helix</keyword>
<evidence type="ECO:0008006" key="4">
    <source>
        <dbReference type="Google" id="ProtNLM"/>
    </source>
</evidence>
<reference evidence="3" key="1">
    <citation type="journal article" date="2019" name="Int. J. Syst. Evol. Microbiol.">
        <title>The Global Catalogue of Microorganisms (GCM) 10K type strain sequencing project: providing services to taxonomists for standard genome sequencing and annotation.</title>
        <authorList>
            <consortium name="The Broad Institute Genomics Platform"/>
            <consortium name="The Broad Institute Genome Sequencing Center for Infectious Disease"/>
            <person name="Wu L."/>
            <person name="Ma J."/>
        </authorList>
    </citation>
    <scope>NUCLEOTIDE SEQUENCE [LARGE SCALE GENOMIC DNA]</scope>
    <source>
        <strain evidence="3">CGMCC 1.16444</strain>
    </source>
</reference>
<feature type="transmembrane region" description="Helical" evidence="1">
    <location>
        <begin position="25"/>
        <end position="47"/>
    </location>
</feature>
<dbReference type="EMBL" id="JBHSJF010000001">
    <property type="protein sequence ID" value="MFC5066455.1"/>
    <property type="molecule type" value="Genomic_DNA"/>
</dbReference>
<dbReference type="RefSeq" id="WP_114955247.1">
    <property type="nucleotide sequence ID" value="NZ_JBHSJF010000001.1"/>
</dbReference>
<evidence type="ECO:0000313" key="2">
    <source>
        <dbReference type="EMBL" id="MFC5066455.1"/>
    </source>
</evidence>
<keyword evidence="1" id="KW-0472">Membrane</keyword>
<dbReference type="Proteomes" id="UP001595796">
    <property type="component" value="Unassembled WGS sequence"/>
</dbReference>
<sequence length="117" mass="12853">MVGIDDEREAEVDPRTAEIMRKMRIFAFVSIATMAIGFLSVMSVIAWRLVKQNEGVPGSEGELQGVLPIAAGTRITGTTSDGKRLFVTVEAENGRQMIHVFDATTLAYRGRIETLTH</sequence>
<accession>A0ABV9YUJ3</accession>
<comment type="caution">
    <text evidence="2">The sequence shown here is derived from an EMBL/GenBank/DDBJ whole genome shotgun (WGS) entry which is preliminary data.</text>
</comment>
<name>A0ABV9YUJ3_9HYPH</name>
<keyword evidence="3" id="KW-1185">Reference proteome</keyword>
<protein>
    <recommendedName>
        <fullName evidence="4">Transmembrane protein</fullName>
    </recommendedName>
</protein>